<name>A0A6S7K3V8_PARCT</name>
<evidence type="ECO:0000313" key="1">
    <source>
        <dbReference type="EMBL" id="CAB4022982.1"/>
    </source>
</evidence>
<organism evidence="1 2">
    <name type="scientific">Paramuricea clavata</name>
    <name type="common">Red gorgonian</name>
    <name type="synonym">Violescent sea-whip</name>
    <dbReference type="NCBI Taxonomy" id="317549"/>
    <lineage>
        <taxon>Eukaryota</taxon>
        <taxon>Metazoa</taxon>
        <taxon>Cnidaria</taxon>
        <taxon>Anthozoa</taxon>
        <taxon>Octocorallia</taxon>
        <taxon>Malacalcyonacea</taxon>
        <taxon>Plexauridae</taxon>
        <taxon>Paramuricea</taxon>
    </lineage>
</organism>
<feature type="non-terminal residue" evidence="1">
    <location>
        <position position="274"/>
    </location>
</feature>
<comment type="caution">
    <text evidence="1">The sequence shown here is derived from an EMBL/GenBank/DDBJ whole genome shotgun (WGS) entry which is preliminary data.</text>
</comment>
<dbReference type="EMBL" id="CACRXK020012252">
    <property type="protein sequence ID" value="CAB4022982.1"/>
    <property type="molecule type" value="Genomic_DNA"/>
</dbReference>
<dbReference type="Proteomes" id="UP001152795">
    <property type="component" value="Unassembled WGS sequence"/>
</dbReference>
<feature type="non-terminal residue" evidence="1">
    <location>
        <position position="1"/>
    </location>
</feature>
<evidence type="ECO:0000313" key="2">
    <source>
        <dbReference type="Proteomes" id="UP001152795"/>
    </source>
</evidence>
<keyword evidence="2" id="KW-1185">Reference proteome</keyword>
<proteinExistence type="predicted"/>
<protein>
    <submittedName>
        <fullName evidence="1">Uncharacterized protein</fullName>
    </submittedName>
</protein>
<dbReference type="AlphaFoldDB" id="A0A6S7K3V8"/>
<gene>
    <name evidence="1" type="ORF">PACLA_8A042924</name>
</gene>
<reference evidence="1" key="1">
    <citation type="submission" date="2020-04" db="EMBL/GenBank/DDBJ databases">
        <authorList>
            <person name="Alioto T."/>
            <person name="Alioto T."/>
            <person name="Gomez Garrido J."/>
        </authorList>
    </citation>
    <scope>NUCLEOTIDE SEQUENCE</scope>
    <source>
        <strain evidence="1">A484AB</strain>
    </source>
</reference>
<accession>A0A6S7K3V8</accession>
<sequence>IHDQIQIEKQGTKDSSLRVPDVREIGRVRESTLSNGRIEYRTNRTAKKRCVKLKEPVLNYSAIKSAKSAPRLNSPSWVAILRSACLLANLQSLLRIRVVDECYDSIWLDSLLISGNLKQYVFDVKVEPVLQDISGKQLNEGDMGKECVRYHSRLTELILFCESNSGFKALINSWCSFSITGTSVSTSISLFKGQQIFSTYVVWVYFYEPKSPDFTADSAFPLACWQPFTPIWDLCTSSFICCRVPFGMTNRSPLKTRLSPPPVEMALRNHVVHT</sequence>